<accession>A0A8S9ZN23</accession>
<evidence type="ECO:0000259" key="9">
    <source>
        <dbReference type="PROSITE" id="PS50071"/>
    </source>
</evidence>
<feature type="region of interest" description="Disordered" evidence="7">
    <location>
        <begin position="59"/>
        <end position="137"/>
    </location>
</feature>
<evidence type="ECO:0000256" key="1">
    <source>
        <dbReference type="ARBA" id="ARBA00004123"/>
    </source>
</evidence>
<sequence>MMLSDANFFDLNEEQIKLFKQIYDQDQRPNVSIMQQLVEATGLNLKIVSAWFKNERKKERKRLMEERRRQEKERKKLQRKQKKEKTPKENSSSSDSSESDSTITSGDCLSSSSNSSEESSDADDNNNIKNPSITTPELTYKHPEQNVCSTSQQQQQTNYKPQQYKKNKWGLNMFFLLFCICVFLALNIIYILKNSNSFYKTQEQEITSFYGSHNNYSILLSAALNDWLFNEKQKSVITLQTIINRSEDDYKIMEKNNGTKGQERLILIR</sequence>
<feature type="compositionally biased region" description="Low complexity" evidence="7">
    <location>
        <begin position="91"/>
        <end position="117"/>
    </location>
</feature>
<dbReference type="GO" id="GO:0030182">
    <property type="term" value="P:neuron differentiation"/>
    <property type="evidence" value="ECO:0007669"/>
    <property type="project" value="TreeGrafter"/>
</dbReference>
<evidence type="ECO:0000313" key="11">
    <source>
        <dbReference type="Proteomes" id="UP000605970"/>
    </source>
</evidence>
<dbReference type="PANTHER" id="PTHR24208:SF166">
    <property type="entry name" value="LIM HOMEOBOX TRANSCRIPTION FACTOR 1 ALPHA, ISOFORM B"/>
    <property type="match status" value="1"/>
</dbReference>
<evidence type="ECO:0000313" key="10">
    <source>
        <dbReference type="EMBL" id="KAF7634701.1"/>
    </source>
</evidence>
<organism evidence="10 11">
    <name type="scientific">Meloidogyne graminicola</name>
    <dbReference type="NCBI Taxonomy" id="189291"/>
    <lineage>
        <taxon>Eukaryota</taxon>
        <taxon>Metazoa</taxon>
        <taxon>Ecdysozoa</taxon>
        <taxon>Nematoda</taxon>
        <taxon>Chromadorea</taxon>
        <taxon>Rhabditida</taxon>
        <taxon>Tylenchina</taxon>
        <taxon>Tylenchomorpha</taxon>
        <taxon>Tylenchoidea</taxon>
        <taxon>Meloidogynidae</taxon>
        <taxon>Meloidogyninae</taxon>
        <taxon>Meloidogyne</taxon>
    </lineage>
</organism>
<comment type="subcellular location">
    <subcellularLocation>
        <location evidence="1 5 6">Nucleus</location>
    </subcellularLocation>
</comment>
<dbReference type="PANTHER" id="PTHR24208">
    <property type="entry name" value="LIM/HOMEOBOX PROTEIN LHX"/>
    <property type="match status" value="1"/>
</dbReference>
<keyword evidence="8" id="KW-1133">Transmembrane helix</keyword>
<feature type="compositionally biased region" description="Basic and acidic residues" evidence="7">
    <location>
        <begin position="59"/>
        <end position="74"/>
    </location>
</feature>
<dbReference type="OrthoDB" id="5907745at2759"/>
<dbReference type="AlphaFoldDB" id="A0A8S9ZN23"/>
<feature type="domain" description="Homeobox" evidence="9">
    <location>
        <begin position="11"/>
        <end position="62"/>
    </location>
</feature>
<feature type="compositionally biased region" description="Basic residues" evidence="7">
    <location>
        <begin position="75"/>
        <end position="85"/>
    </location>
</feature>
<dbReference type="SMART" id="SM00389">
    <property type="entry name" value="HOX"/>
    <property type="match status" value="1"/>
</dbReference>
<dbReference type="Proteomes" id="UP000605970">
    <property type="component" value="Unassembled WGS sequence"/>
</dbReference>
<evidence type="ECO:0000256" key="3">
    <source>
        <dbReference type="ARBA" id="ARBA00023155"/>
    </source>
</evidence>
<dbReference type="InterPro" id="IPR001356">
    <property type="entry name" value="HD"/>
</dbReference>
<dbReference type="InterPro" id="IPR009057">
    <property type="entry name" value="Homeodomain-like_sf"/>
</dbReference>
<protein>
    <recommendedName>
        <fullName evidence="9">Homeobox domain-containing protein</fullName>
    </recommendedName>
</protein>
<evidence type="ECO:0000256" key="7">
    <source>
        <dbReference type="SAM" id="MobiDB-lite"/>
    </source>
</evidence>
<keyword evidence="8" id="KW-0472">Membrane</keyword>
<evidence type="ECO:0000256" key="4">
    <source>
        <dbReference type="ARBA" id="ARBA00023242"/>
    </source>
</evidence>
<keyword evidence="8" id="KW-0812">Transmembrane</keyword>
<dbReference type="GO" id="GO:0005634">
    <property type="term" value="C:nucleus"/>
    <property type="evidence" value="ECO:0007669"/>
    <property type="project" value="UniProtKB-SubCell"/>
</dbReference>
<keyword evidence="2 5" id="KW-0238">DNA-binding</keyword>
<reference evidence="10" key="1">
    <citation type="journal article" date="2020" name="Ecol. Evol.">
        <title>Genome structure and content of the rice root-knot nematode (Meloidogyne graminicola).</title>
        <authorList>
            <person name="Phan N.T."/>
            <person name="Danchin E.G.J."/>
            <person name="Klopp C."/>
            <person name="Perfus-Barbeoch L."/>
            <person name="Kozlowski D.K."/>
            <person name="Koutsovoulos G.D."/>
            <person name="Lopez-Roques C."/>
            <person name="Bouchez O."/>
            <person name="Zahm M."/>
            <person name="Besnard G."/>
            <person name="Bellafiore S."/>
        </authorList>
    </citation>
    <scope>NUCLEOTIDE SEQUENCE</scope>
    <source>
        <strain evidence="10">VN-18</strain>
    </source>
</reference>
<dbReference type="EMBL" id="JABEBT010000052">
    <property type="protein sequence ID" value="KAF7634700.1"/>
    <property type="molecule type" value="Genomic_DNA"/>
</dbReference>
<dbReference type="Pfam" id="PF00046">
    <property type="entry name" value="Homeodomain"/>
    <property type="match status" value="1"/>
</dbReference>
<feature type="DNA-binding region" description="Homeobox" evidence="5">
    <location>
        <begin position="13"/>
        <end position="63"/>
    </location>
</feature>
<evidence type="ECO:0000256" key="6">
    <source>
        <dbReference type="RuleBase" id="RU000682"/>
    </source>
</evidence>
<feature type="transmembrane region" description="Helical" evidence="8">
    <location>
        <begin position="169"/>
        <end position="192"/>
    </location>
</feature>
<evidence type="ECO:0000256" key="8">
    <source>
        <dbReference type="SAM" id="Phobius"/>
    </source>
</evidence>
<evidence type="ECO:0000256" key="2">
    <source>
        <dbReference type="ARBA" id="ARBA00023125"/>
    </source>
</evidence>
<keyword evidence="11" id="KW-1185">Reference proteome</keyword>
<dbReference type="Gene3D" id="1.10.10.60">
    <property type="entry name" value="Homeodomain-like"/>
    <property type="match status" value="1"/>
</dbReference>
<dbReference type="GO" id="GO:0000977">
    <property type="term" value="F:RNA polymerase II transcription regulatory region sequence-specific DNA binding"/>
    <property type="evidence" value="ECO:0007669"/>
    <property type="project" value="TreeGrafter"/>
</dbReference>
<dbReference type="SUPFAM" id="SSF46689">
    <property type="entry name" value="Homeodomain-like"/>
    <property type="match status" value="1"/>
</dbReference>
<name>A0A8S9ZN23_9BILA</name>
<feature type="compositionally biased region" description="Polar residues" evidence="7">
    <location>
        <begin position="128"/>
        <end position="137"/>
    </location>
</feature>
<keyword evidence="3 5" id="KW-0371">Homeobox</keyword>
<keyword evidence="4 5" id="KW-0539">Nucleus</keyword>
<comment type="caution">
    <text evidence="10">The sequence shown here is derived from an EMBL/GenBank/DDBJ whole genome shotgun (WGS) entry which is preliminary data.</text>
</comment>
<dbReference type="GO" id="GO:0000981">
    <property type="term" value="F:DNA-binding transcription factor activity, RNA polymerase II-specific"/>
    <property type="evidence" value="ECO:0007669"/>
    <property type="project" value="TreeGrafter"/>
</dbReference>
<dbReference type="EMBL" id="JABEBT010000052">
    <property type="protein sequence ID" value="KAF7634701.1"/>
    <property type="molecule type" value="Genomic_DNA"/>
</dbReference>
<dbReference type="CDD" id="cd00086">
    <property type="entry name" value="homeodomain"/>
    <property type="match status" value="1"/>
</dbReference>
<evidence type="ECO:0000256" key="5">
    <source>
        <dbReference type="PROSITE-ProRule" id="PRU00108"/>
    </source>
</evidence>
<dbReference type="InterPro" id="IPR050453">
    <property type="entry name" value="LIM_Homeobox_TF"/>
</dbReference>
<dbReference type="PROSITE" id="PS50071">
    <property type="entry name" value="HOMEOBOX_2"/>
    <property type="match status" value="1"/>
</dbReference>
<proteinExistence type="predicted"/>
<gene>
    <name evidence="10" type="ORF">Mgra_00005849</name>
</gene>